<dbReference type="Proteomes" id="UP000527616">
    <property type="component" value="Unassembled WGS sequence"/>
</dbReference>
<dbReference type="RefSeq" id="WP_179446705.1">
    <property type="nucleotide sequence ID" value="NZ_JACBZS010000002.1"/>
</dbReference>
<comment type="caution">
    <text evidence="2">The sequence shown here is derived from an EMBL/GenBank/DDBJ whole genome shotgun (WGS) entry which is preliminary data.</text>
</comment>
<evidence type="ECO:0000313" key="3">
    <source>
        <dbReference type="Proteomes" id="UP000527616"/>
    </source>
</evidence>
<evidence type="ECO:0000256" key="1">
    <source>
        <dbReference type="SAM" id="MobiDB-lite"/>
    </source>
</evidence>
<sequence>MSELDAEEAAAAWARAEASGDTGAIDDARDHLASGDPAGSNAPPPAGPPTGPMVDSATARALVDRAETALDAAVDDLAAAEDAHADTDGTLRVAEAKAEAYATDPSRKEWERLAAAEAVEKARRAHDRAAGKVLRRRSRHDKAEQQLDAATEILRLAEQAAADQPAADAAGAEAKPMAFANVEQFVTRYLLEVTRRPGLQWCTTWWRHAEAVDRLRALWTSWEAMRWEGPTAMTVWWRDYCDPTVYALMKKDGTFASCDHSTDVHKQGRLLPTDQAPDGLLDEPEPEPGQGEN</sequence>
<feature type="region of interest" description="Disordered" evidence="1">
    <location>
        <begin position="269"/>
        <end position="293"/>
    </location>
</feature>
<organism evidence="2 3">
    <name type="scientific">Naumannella cuiyingiana</name>
    <dbReference type="NCBI Taxonomy" id="1347891"/>
    <lineage>
        <taxon>Bacteria</taxon>
        <taxon>Bacillati</taxon>
        <taxon>Actinomycetota</taxon>
        <taxon>Actinomycetes</taxon>
        <taxon>Propionibacteriales</taxon>
        <taxon>Propionibacteriaceae</taxon>
        <taxon>Naumannella</taxon>
    </lineage>
</organism>
<evidence type="ECO:0008006" key="4">
    <source>
        <dbReference type="Google" id="ProtNLM"/>
    </source>
</evidence>
<dbReference type="InterPro" id="IPR032584">
    <property type="entry name" value="DUF4913"/>
</dbReference>
<proteinExistence type="predicted"/>
<feature type="compositionally biased region" description="Pro residues" evidence="1">
    <location>
        <begin position="42"/>
        <end position="51"/>
    </location>
</feature>
<reference evidence="2 3" key="1">
    <citation type="submission" date="2020-07" db="EMBL/GenBank/DDBJ databases">
        <title>Sequencing the genomes of 1000 actinobacteria strains.</title>
        <authorList>
            <person name="Klenk H.-P."/>
        </authorList>
    </citation>
    <scope>NUCLEOTIDE SEQUENCE [LARGE SCALE GENOMIC DNA]</scope>
    <source>
        <strain evidence="2 3">DSM 103164</strain>
    </source>
</reference>
<gene>
    <name evidence="2" type="ORF">GGQ54_003342</name>
</gene>
<accession>A0A7Z0DC31</accession>
<dbReference type="Pfam" id="PF16259">
    <property type="entry name" value="DUF4913"/>
    <property type="match status" value="1"/>
</dbReference>
<dbReference type="EMBL" id="JACBZS010000002">
    <property type="protein sequence ID" value="NYI72728.1"/>
    <property type="molecule type" value="Genomic_DNA"/>
</dbReference>
<protein>
    <recommendedName>
        <fullName evidence="4">DUF4913 domain-containing protein</fullName>
    </recommendedName>
</protein>
<dbReference type="AlphaFoldDB" id="A0A7Z0DC31"/>
<feature type="region of interest" description="Disordered" evidence="1">
    <location>
        <begin position="1"/>
        <end position="55"/>
    </location>
</feature>
<evidence type="ECO:0000313" key="2">
    <source>
        <dbReference type="EMBL" id="NYI72728.1"/>
    </source>
</evidence>
<name>A0A7Z0DC31_9ACTN</name>
<keyword evidence="3" id="KW-1185">Reference proteome</keyword>